<evidence type="ECO:0000313" key="1">
    <source>
        <dbReference type="EMBL" id="GAA2003720.1"/>
    </source>
</evidence>
<name>A0ABN2TAU9_9ACTN</name>
<accession>A0ABN2TAU9</accession>
<comment type="caution">
    <text evidence="1">The sequence shown here is derived from an EMBL/GenBank/DDBJ whole genome shotgun (WGS) entry which is preliminary data.</text>
</comment>
<organism evidence="1 2">
    <name type="scientific">Nocardiopsis rhodophaea</name>
    <dbReference type="NCBI Taxonomy" id="280238"/>
    <lineage>
        <taxon>Bacteria</taxon>
        <taxon>Bacillati</taxon>
        <taxon>Actinomycetota</taxon>
        <taxon>Actinomycetes</taxon>
        <taxon>Streptosporangiales</taxon>
        <taxon>Nocardiopsidaceae</taxon>
        <taxon>Nocardiopsis</taxon>
    </lineage>
</organism>
<proteinExistence type="predicted"/>
<reference evidence="1 2" key="1">
    <citation type="journal article" date="2019" name="Int. J. Syst. Evol. Microbiol.">
        <title>The Global Catalogue of Microorganisms (GCM) 10K type strain sequencing project: providing services to taxonomists for standard genome sequencing and annotation.</title>
        <authorList>
            <consortium name="The Broad Institute Genomics Platform"/>
            <consortium name="The Broad Institute Genome Sequencing Center for Infectious Disease"/>
            <person name="Wu L."/>
            <person name="Ma J."/>
        </authorList>
    </citation>
    <scope>NUCLEOTIDE SEQUENCE [LARGE SCALE GENOMIC DNA]</scope>
    <source>
        <strain evidence="1 2">JCM 15313</strain>
    </source>
</reference>
<protein>
    <submittedName>
        <fullName evidence="1">Uncharacterized protein</fullName>
    </submittedName>
</protein>
<gene>
    <name evidence="1" type="ORF">GCM10009799_33550</name>
</gene>
<sequence>MSVPTSLGQIRSSLLSQLQAEIHCLGRPALVALGNTDYPVLYAPRPDGTRVAIVAMRLLDRWWFIAGDRNPIPVDSPASVAHLLIEDAKRDVRELFSRRPRPRGSRMAAAAA</sequence>
<dbReference type="Proteomes" id="UP001501585">
    <property type="component" value="Unassembled WGS sequence"/>
</dbReference>
<evidence type="ECO:0000313" key="2">
    <source>
        <dbReference type="Proteomes" id="UP001501585"/>
    </source>
</evidence>
<dbReference type="EMBL" id="BAAAPC010000014">
    <property type="protein sequence ID" value="GAA2003720.1"/>
    <property type="molecule type" value="Genomic_DNA"/>
</dbReference>
<keyword evidence="2" id="KW-1185">Reference proteome</keyword>